<dbReference type="Proteomes" id="UP000807469">
    <property type="component" value="Unassembled WGS sequence"/>
</dbReference>
<dbReference type="PANTHER" id="PTHR28139:SF1">
    <property type="entry name" value="UPF0768 PROTEIN YBL029C-A"/>
    <property type="match status" value="1"/>
</dbReference>
<dbReference type="EMBL" id="MU155149">
    <property type="protein sequence ID" value="KAF9483838.1"/>
    <property type="molecule type" value="Genomic_DNA"/>
</dbReference>
<dbReference type="OrthoDB" id="5545479at2759"/>
<reference evidence="1" key="1">
    <citation type="submission" date="2020-11" db="EMBL/GenBank/DDBJ databases">
        <authorList>
            <consortium name="DOE Joint Genome Institute"/>
            <person name="Ahrendt S."/>
            <person name="Riley R."/>
            <person name="Andreopoulos W."/>
            <person name="Labutti K."/>
            <person name="Pangilinan J."/>
            <person name="Ruiz-Duenas F.J."/>
            <person name="Barrasa J.M."/>
            <person name="Sanchez-Garcia M."/>
            <person name="Camarero S."/>
            <person name="Miyauchi S."/>
            <person name="Serrano A."/>
            <person name="Linde D."/>
            <person name="Babiker R."/>
            <person name="Drula E."/>
            <person name="Ayuso-Fernandez I."/>
            <person name="Pacheco R."/>
            <person name="Padilla G."/>
            <person name="Ferreira P."/>
            <person name="Barriuso J."/>
            <person name="Kellner H."/>
            <person name="Castanera R."/>
            <person name="Alfaro M."/>
            <person name="Ramirez L."/>
            <person name="Pisabarro A.G."/>
            <person name="Kuo A."/>
            <person name="Tritt A."/>
            <person name="Lipzen A."/>
            <person name="He G."/>
            <person name="Yan M."/>
            <person name="Ng V."/>
            <person name="Cullen D."/>
            <person name="Martin F."/>
            <person name="Rosso M.-N."/>
            <person name="Henrissat B."/>
            <person name="Hibbett D."/>
            <person name="Martinez A.T."/>
            <person name="Grigoriev I.V."/>
        </authorList>
    </citation>
    <scope>NUCLEOTIDE SEQUENCE</scope>
    <source>
        <strain evidence="1">CIRM-BRFM 674</strain>
    </source>
</reference>
<evidence type="ECO:0000313" key="2">
    <source>
        <dbReference type="Proteomes" id="UP000807469"/>
    </source>
</evidence>
<proteinExistence type="predicted"/>
<protein>
    <recommendedName>
        <fullName evidence="3">Zinc-ribbon 15 domain-containing protein</fullName>
    </recommendedName>
</protein>
<evidence type="ECO:0008006" key="3">
    <source>
        <dbReference type="Google" id="ProtNLM"/>
    </source>
</evidence>
<keyword evidence="2" id="KW-1185">Reference proteome</keyword>
<name>A0A9P5ZAY9_9AGAR</name>
<dbReference type="AlphaFoldDB" id="A0A9P5ZAY9"/>
<sequence length="103" mass="12071">MFLCIPIVFGCPNKIKPEGQEAPRVCPQCHNLSVIRAKRTMWFELFWLPLIPIHWKHIWICTICQWNQEVQKDTKDAQKYVSRSFQPPTLPFRTCAGDLGKTD</sequence>
<evidence type="ECO:0000313" key="1">
    <source>
        <dbReference type="EMBL" id="KAF9483838.1"/>
    </source>
</evidence>
<comment type="caution">
    <text evidence="1">The sequence shown here is derived from an EMBL/GenBank/DDBJ whole genome shotgun (WGS) entry which is preliminary data.</text>
</comment>
<organism evidence="1 2">
    <name type="scientific">Pholiota conissans</name>
    <dbReference type="NCBI Taxonomy" id="109636"/>
    <lineage>
        <taxon>Eukaryota</taxon>
        <taxon>Fungi</taxon>
        <taxon>Dikarya</taxon>
        <taxon>Basidiomycota</taxon>
        <taxon>Agaricomycotina</taxon>
        <taxon>Agaricomycetes</taxon>
        <taxon>Agaricomycetidae</taxon>
        <taxon>Agaricales</taxon>
        <taxon>Agaricineae</taxon>
        <taxon>Strophariaceae</taxon>
        <taxon>Pholiota</taxon>
    </lineage>
</organism>
<dbReference type="PANTHER" id="PTHR28139">
    <property type="entry name" value="UPF0768 PROTEIN YBL029C-A"/>
    <property type="match status" value="1"/>
</dbReference>
<gene>
    <name evidence="1" type="ORF">BDN70DRAFT_798842</name>
</gene>
<accession>A0A9P5ZAY9</accession>